<gene>
    <name evidence="1" type="ORF">CC86DRAFT_398992</name>
</gene>
<name>A0A6A6ZFW6_9PLEO</name>
<evidence type="ECO:0008006" key="3">
    <source>
        <dbReference type="Google" id="ProtNLM"/>
    </source>
</evidence>
<accession>A0A6A6ZFW6</accession>
<dbReference type="OrthoDB" id="3767798at2759"/>
<dbReference type="EMBL" id="MU006247">
    <property type="protein sequence ID" value="KAF2819087.1"/>
    <property type="molecule type" value="Genomic_DNA"/>
</dbReference>
<evidence type="ECO:0000313" key="2">
    <source>
        <dbReference type="Proteomes" id="UP000799424"/>
    </source>
</evidence>
<evidence type="ECO:0000313" key="1">
    <source>
        <dbReference type="EMBL" id="KAF2819087.1"/>
    </source>
</evidence>
<dbReference type="Proteomes" id="UP000799424">
    <property type="component" value="Unassembled WGS sequence"/>
</dbReference>
<sequence>MTLVLLLTEPYRFLRLDDQNSDLDTDVVEGELSESKEFVQVLVGRHGEMRTFLKKDLWNRPYFRDARTGIMYFFLTEEGIWQLRHPQLININIDDFQFVAEFLTDEAFGIRYPEDQEQNKEAVAQCVSAWEAAEKLGLDDMLAHIAKKVHFLQWDNADVLTWAITLYRTSGLVLEVHQELKDWVAGFLAHHYWAYIKDDTIGDIFRKRLRVLPELEKDVTVKRAELLTTGAKFDEEEESDEDAMVDGDDL</sequence>
<keyword evidence="2" id="KW-1185">Reference proteome</keyword>
<reference evidence="1" key="1">
    <citation type="journal article" date="2020" name="Stud. Mycol.">
        <title>101 Dothideomycetes genomes: a test case for predicting lifestyles and emergence of pathogens.</title>
        <authorList>
            <person name="Haridas S."/>
            <person name="Albert R."/>
            <person name="Binder M."/>
            <person name="Bloem J."/>
            <person name="Labutti K."/>
            <person name="Salamov A."/>
            <person name="Andreopoulos B."/>
            <person name="Baker S."/>
            <person name="Barry K."/>
            <person name="Bills G."/>
            <person name="Bluhm B."/>
            <person name="Cannon C."/>
            <person name="Castanera R."/>
            <person name="Culley D."/>
            <person name="Daum C."/>
            <person name="Ezra D."/>
            <person name="Gonzalez J."/>
            <person name="Henrissat B."/>
            <person name="Kuo A."/>
            <person name="Liang C."/>
            <person name="Lipzen A."/>
            <person name="Lutzoni F."/>
            <person name="Magnuson J."/>
            <person name="Mondo S."/>
            <person name="Nolan M."/>
            <person name="Ohm R."/>
            <person name="Pangilinan J."/>
            <person name="Park H.-J."/>
            <person name="Ramirez L."/>
            <person name="Alfaro M."/>
            <person name="Sun H."/>
            <person name="Tritt A."/>
            <person name="Yoshinaga Y."/>
            <person name="Zwiers L.-H."/>
            <person name="Turgeon B."/>
            <person name="Goodwin S."/>
            <person name="Spatafora J."/>
            <person name="Crous P."/>
            <person name="Grigoriev I."/>
        </authorList>
    </citation>
    <scope>NUCLEOTIDE SEQUENCE</scope>
    <source>
        <strain evidence="1">CBS 113818</strain>
    </source>
</reference>
<protein>
    <recommendedName>
        <fullName evidence="3">BTB domain-containing protein</fullName>
    </recommendedName>
</protein>
<dbReference type="AlphaFoldDB" id="A0A6A6ZFW6"/>
<proteinExistence type="predicted"/>
<organism evidence="1 2">
    <name type="scientific">Ophiobolus disseminans</name>
    <dbReference type="NCBI Taxonomy" id="1469910"/>
    <lineage>
        <taxon>Eukaryota</taxon>
        <taxon>Fungi</taxon>
        <taxon>Dikarya</taxon>
        <taxon>Ascomycota</taxon>
        <taxon>Pezizomycotina</taxon>
        <taxon>Dothideomycetes</taxon>
        <taxon>Pleosporomycetidae</taxon>
        <taxon>Pleosporales</taxon>
        <taxon>Pleosporineae</taxon>
        <taxon>Phaeosphaeriaceae</taxon>
        <taxon>Ophiobolus</taxon>
    </lineage>
</organism>